<dbReference type="GO" id="GO:0016020">
    <property type="term" value="C:membrane"/>
    <property type="evidence" value="ECO:0007669"/>
    <property type="project" value="TreeGrafter"/>
</dbReference>
<dbReference type="InterPro" id="IPR014235">
    <property type="entry name" value="Spore_PdaA"/>
</dbReference>
<dbReference type="Pfam" id="PF01522">
    <property type="entry name" value="Polysacc_deac_1"/>
    <property type="match status" value="1"/>
</dbReference>
<evidence type="ECO:0000259" key="3">
    <source>
        <dbReference type="PROSITE" id="PS51677"/>
    </source>
</evidence>
<dbReference type="SUPFAM" id="SSF88713">
    <property type="entry name" value="Glycoside hydrolase/deacetylase"/>
    <property type="match status" value="1"/>
</dbReference>
<dbReference type="Proteomes" id="UP000054705">
    <property type="component" value="Unassembled WGS sequence"/>
</dbReference>
<reference evidence="5" key="1">
    <citation type="journal article" date="2015" name="MBio">
        <title>Genome-Resolved Metagenomic Analysis Reveals Roles for Candidate Phyla and Other Microbial Community Members in Biogeochemical Transformations in Oil Reservoirs.</title>
        <authorList>
            <person name="Hu P."/>
            <person name="Tom L."/>
            <person name="Singh A."/>
            <person name="Thomas B.C."/>
            <person name="Baker B.J."/>
            <person name="Piceno Y.M."/>
            <person name="Andersen G.L."/>
            <person name="Banfield J.F."/>
        </authorList>
    </citation>
    <scope>NUCLEOTIDE SEQUENCE [LARGE SCALE GENOMIC DNA]</scope>
</reference>
<dbReference type="PANTHER" id="PTHR10587:SF78">
    <property type="entry name" value="PEPTIDOGLYCAN-N-ACETYLMURAMIC ACID DEACETYLASE PDAA"/>
    <property type="match status" value="1"/>
</dbReference>
<dbReference type="NCBIfam" id="TIGR02884">
    <property type="entry name" value="spore_pdaA"/>
    <property type="match status" value="1"/>
</dbReference>
<dbReference type="InterPro" id="IPR011330">
    <property type="entry name" value="Glyco_hydro/deAcase_b/a-brl"/>
</dbReference>
<dbReference type="InterPro" id="IPR002509">
    <property type="entry name" value="NODB_dom"/>
</dbReference>
<dbReference type="InterPro" id="IPR050248">
    <property type="entry name" value="Polysacc_deacetylase_ArnD"/>
</dbReference>
<feature type="region of interest" description="Disordered" evidence="1">
    <location>
        <begin position="41"/>
        <end position="90"/>
    </location>
</feature>
<dbReference type="EMBL" id="LGGS01000054">
    <property type="protein sequence ID" value="KUK82993.1"/>
    <property type="molecule type" value="Genomic_DNA"/>
</dbReference>
<evidence type="ECO:0000313" key="4">
    <source>
        <dbReference type="EMBL" id="KUK82993.1"/>
    </source>
</evidence>
<keyword evidence="2" id="KW-0812">Transmembrane</keyword>
<name>A0A101HUS1_9FIRM</name>
<dbReference type="PATRIC" id="fig|110500.4.peg.553"/>
<sequence>MGKKVDKKIYLAGLIVFLMAVCGFAFKGYLWGAAPGLNGPDKTAPGEPASVSETTYPPMETGAETGEDSESRQQETEVEGTGGLRETAGNLSNEKYGWGLKRNSNHLQPEMPSYITAGLKKYDAYWVGSPDEKAVYLTFDEGYENGYTPKILDALKANNVKAAFFVTGHYLETQPELVKRMVDEGHIVGNHTAGHPSLPGISDEQIKEELRAVEAKFEAVTGRKEMKYLRPPKGEYSERTLAVTRELGYHNIFWSLAMVDWIPMPGGAEESCRTVMDNLHNGALILLHAVSEDNAAAMDRILKGVKAQGYAFKTLDDLAKN</sequence>
<dbReference type="Gene3D" id="3.20.20.370">
    <property type="entry name" value="Glycoside hydrolase/deacetylase"/>
    <property type="match status" value="1"/>
</dbReference>
<dbReference type="PROSITE" id="PS51677">
    <property type="entry name" value="NODB"/>
    <property type="match status" value="1"/>
</dbReference>
<evidence type="ECO:0000256" key="1">
    <source>
        <dbReference type="SAM" id="MobiDB-lite"/>
    </source>
</evidence>
<evidence type="ECO:0000256" key="2">
    <source>
        <dbReference type="SAM" id="Phobius"/>
    </source>
</evidence>
<dbReference type="CDD" id="cd10948">
    <property type="entry name" value="CE4_BsPdaA_like"/>
    <property type="match status" value="1"/>
</dbReference>
<dbReference type="GO" id="GO:0016810">
    <property type="term" value="F:hydrolase activity, acting on carbon-nitrogen (but not peptide) bonds"/>
    <property type="evidence" value="ECO:0007669"/>
    <property type="project" value="InterPro"/>
</dbReference>
<protein>
    <submittedName>
        <fullName evidence="4">Putative membrane protein</fullName>
    </submittedName>
</protein>
<dbReference type="PANTHER" id="PTHR10587">
    <property type="entry name" value="GLYCOSYL TRANSFERASE-RELATED"/>
    <property type="match status" value="1"/>
</dbReference>
<evidence type="ECO:0000313" key="5">
    <source>
        <dbReference type="Proteomes" id="UP000054705"/>
    </source>
</evidence>
<feature type="domain" description="NodB homology" evidence="3">
    <location>
        <begin position="133"/>
        <end position="313"/>
    </location>
</feature>
<organism evidence="4 5">
    <name type="scientific">Pelotomaculum thermopropionicum</name>
    <dbReference type="NCBI Taxonomy" id="110500"/>
    <lineage>
        <taxon>Bacteria</taxon>
        <taxon>Bacillati</taxon>
        <taxon>Bacillota</taxon>
        <taxon>Clostridia</taxon>
        <taxon>Eubacteriales</taxon>
        <taxon>Desulfotomaculaceae</taxon>
        <taxon>Pelotomaculum</taxon>
    </lineage>
</organism>
<accession>A0A101HUS1</accession>
<keyword evidence="2" id="KW-0472">Membrane</keyword>
<feature type="transmembrane region" description="Helical" evidence="2">
    <location>
        <begin position="9"/>
        <end position="31"/>
    </location>
</feature>
<keyword evidence="2" id="KW-1133">Transmembrane helix</keyword>
<gene>
    <name evidence="4" type="ORF">XD97_0295</name>
</gene>
<comment type="caution">
    <text evidence="4">The sequence shown here is derived from an EMBL/GenBank/DDBJ whole genome shotgun (WGS) entry which is preliminary data.</text>
</comment>
<dbReference type="AlphaFoldDB" id="A0A101HUS1"/>
<proteinExistence type="predicted"/>
<dbReference type="GO" id="GO:0005975">
    <property type="term" value="P:carbohydrate metabolic process"/>
    <property type="evidence" value="ECO:0007669"/>
    <property type="project" value="InterPro"/>
</dbReference>